<evidence type="ECO:0000313" key="5">
    <source>
        <dbReference type="EMBL" id="PWN06502.1"/>
    </source>
</evidence>
<dbReference type="InterPro" id="IPR027417">
    <property type="entry name" value="P-loop_NTPase"/>
</dbReference>
<feature type="coiled-coil region" evidence="3">
    <location>
        <begin position="199"/>
        <end position="247"/>
    </location>
</feature>
<comment type="catalytic activity">
    <reaction evidence="2">
        <text>Hydrolysis of proteins in presence of ATP.</text>
        <dbReference type="EC" id="3.4.21.53"/>
    </reaction>
</comment>
<feature type="domain" description="Lon proteolytic" evidence="4">
    <location>
        <begin position="584"/>
        <end position="779"/>
    </location>
</feature>
<dbReference type="GO" id="GO:0030163">
    <property type="term" value="P:protein catabolic process"/>
    <property type="evidence" value="ECO:0007669"/>
    <property type="project" value="InterPro"/>
</dbReference>
<dbReference type="InterPro" id="IPR046843">
    <property type="entry name" value="LonB_AAA-LID"/>
</dbReference>
<organism evidence="5 6">
    <name type="scientific">Rhodohalobacter mucosus</name>
    <dbReference type="NCBI Taxonomy" id="2079485"/>
    <lineage>
        <taxon>Bacteria</taxon>
        <taxon>Pseudomonadati</taxon>
        <taxon>Balneolota</taxon>
        <taxon>Balneolia</taxon>
        <taxon>Balneolales</taxon>
        <taxon>Balneolaceae</taxon>
        <taxon>Rhodohalobacter</taxon>
    </lineage>
</organism>
<dbReference type="Pfam" id="PF20436">
    <property type="entry name" value="LonB_AAA-LID"/>
    <property type="match status" value="1"/>
</dbReference>
<keyword evidence="2" id="KW-0378">Hydrolase</keyword>
<protein>
    <recommendedName>
        <fullName evidence="2">endopeptidase La</fullName>
        <ecNumber evidence="2">3.4.21.53</ecNumber>
    </recommendedName>
</protein>
<comment type="caution">
    <text evidence="5">The sequence shown here is derived from an EMBL/GenBank/DDBJ whole genome shotgun (WGS) entry which is preliminary data.</text>
</comment>
<keyword evidence="6" id="KW-1185">Reference proteome</keyword>
<dbReference type="AlphaFoldDB" id="A0A316TVI6"/>
<dbReference type="EMBL" id="QGGB01000006">
    <property type="protein sequence ID" value="PWN06502.1"/>
    <property type="molecule type" value="Genomic_DNA"/>
</dbReference>
<evidence type="ECO:0000256" key="1">
    <source>
        <dbReference type="ARBA" id="ARBA00022670"/>
    </source>
</evidence>
<dbReference type="GO" id="GO:0005524">
    <property type="term" value="F:ATP binding"/>
    <property type="evidence" value="ECO:0007669"/>
    <property type="project" value="InterPro"/>
</dbReference>
<reference evidence="5 6" key="1">
    <citation type="submission" date="2018-05" db="EMBL/GenBank/DDBJ databases">
        <title>Rhodohalobacter halophilus gen. nov., sp. nov., a moderately halophilic member of the family Balneolaceae.</title>
        <authorList>
            <person name="Liu Z.-W."/>
        </authorList>
    </citation>
    <scope>NUCLEOTIDE SEQUENCE [LARGE SCALE GENOMIC DNA]</scope>
    <source>
        <strain evidence="5 6">8A47</strain>
    </source>
</reference>
<keyword evidence="2" id="KW-0720">Serine protease</keyword>
<keyword evidence="3" id="KW-0175">Coiled coil</keyword>
<dbReference type="InterPro" id="IPR008269">
    <property type="entry name" value="Lon_proteolytic"/>
</dbReference>
<accession>A0A316TVI6</accession>
<dbReference type="Pfam" id="PF13654">
    <property type="entry name" value="AAA_32"/>
    <property type="match status" value="1"/>
</dbReference>
<dbReference type="InterPro" id="IPR014721">
    <property type="entry name" value="Ribsml_uS5_D2-typ_fold_subgr"/>
</dbReference>
<dbReference type="PRINTS" id="PR00830">
    <property type="entry name" value="ENDOLAPTASE"/>
</dbReference>
<dbReference type="InterPro" id="IPR041699">
    <property type="entry name" value="AAA_32"/>
</dbReference>
<dbReference type="Gene3D" id="3.40.50.300">
    <property type="entry name" value="P-loop containing nucleotide triphosphate hydrolases"/>
    <property type="match status" value="2"/>
</dbReference>
<keyword evidence="1 2" id="KW-0645">Protease</keyword>
<dbReference type="InterPro" id="IPR027065">
    <property type="entry name" value="Lon_Prtase"/>
</dbReference>
<dbReference type="SUPFAM" id="SSF54211">
    <property type="entry name" value="Ribosomal protein S5 domain 2-like"/>
    <property type="match status" value="1"/>
</dbReference>
<dbReference type="Proteomes" id="UP000245533">
    <property type="component" value="Unassembled WGS sequence"/>
</dbReference>
<dbReference type="Pfam" id="PF05362">
    <property type="entry name" value="Lon_C"/>
    <property type="match status" value="1"/>
</dbReference>
<dbReference type="PROSITE" id="PS51786">
    <property type="entry name" value="LON_PROTEOLYTIC"/>
    <property type="match status" value="1"/>
</dbReference>
<proteinExistence type="inferred from homology"/>
<gene>
    <name evidence="5" type="ORF">DDZ15_08245</name>
</gene>
<dbReference type="EC" id="3.4.21.53" evidence="2"/>
<dbReference type="InterPro" id="IPR046844">
    <property type="entry name" value="Lon-like_helical"/>
</dbReference>
<evidence type="ECO:0000256" key="3">
    <source>
        <dbReference type="SAM" id="Coils"/>
    </source>
</evidence>
<evidence type="ECO:0000313" key="6">
    <source>
        <dbReference type="Proteomes" id="UP000245533"/>
    </source>
</evidence>
<dbReference type="Gene3D" id="1.10.8.60">
    <property type="match status" value="1"/>
</dbReference>
<feature type="active site" evidence="2">
    <location>
        <position position="717"/>
    </location>
</feature>
<dbReference type="InterPro" id="IPR020568">
    <property type="entry name" value="Ribosomal_Su5_D2-typ_SF"/>
</dbReference>
<evidence type="ECO:0000256" key="2">
    <source>
        <dbReference type="PROSITE-ProRule" id="PRU01122"/>
    </source>
</evidence>
<dbReference type="Pfam" id="PF20437">
    <property type="entry name" value="LonC_helical"/>
    <property type="match status" value="1"/>
</dbReference>
<dbReference type="GO" id="GO:0004252">
    <property type="term" value="F:serine-type endopeptidase activity"/>
    <property type="evidence" value="ECO:0007669"/>
    <property type="project" value="UniProtKB-UniRule"/>
</dbReference>
<feature type="active site" evidence="2">
    <location>
        <position position="674"/>
    </location>
</feature>
<dbReference type="GO" id="GO:0006508">
    <property type="term" value="P:proteolysis"/>
    <property type="evidence" value="ECO:0007669"/>
    <property type="project" value="UniProtKB-KW"/>
</dbReference>
<evidence type="ECO:0000259" key="4">
    <source>
        <dbReference type="PROSITE" id="PS51786"/>
    </source>
</evidence>
<name>A0A316TVI6_9BACT</name>
<sequence length="830" mass="93836">MNVTNPKSCAMKQLTTLSADQLYQRASLDELEFSTTQELDHDNYRFVGQERALRSADFGIRIKQNGYNIYALGPEEVDKRSLLENLIEKEAKKQSVPDDWVYVCNFEDEQKPIVLKLKPGDGIRFRDKMNRFAEDLPNVLTSVFESEEYQNRRQVIEEKVKEKEHEDFTEIQKKAEEKGLSIVRTPMGYSVSPVKDGEIMSMDDIKKMSEEDRKELEQEVHNLQKELQKILRQIPEQQRKIKDERDELNREFTEYAVKGLIEEVQDEFEYNSDVVSYLESAKKDIINRAEQILNPAAGNPLMQAMSGNKPDKTTSPSDHPVLWRYTVNVMVNNAKLEGAPVIYEDHPIYNNLLGRTEHVSEMGALTTDFTYLKPGSLHKANGGYVIVDALRLLTQPYAWDGLKRALMSRKLKIEAPGEMYGLFSTVTLEPEPIELNVKVVLVGSRLLYYMLCAYDDDFQNLFKVEVDFDDEMDRSPETQKMYAVMIAGMLKKNDLQPMKKDAVVRLIEHTSRMVSDSEKLSTKTNDILKLLQESDYWSRKEGGEVIDLKAVETAIEQVRYRSGRLRDKYREQILRNTIFIDTEGEAAGQVNGLSVVSLGNLVFAHPTRITARVRVGKGEVVNIEREVEMSGPIHSKGVLILSAFLGARYALDRPLSLSASLVFEQAYGGVDGDSASSTELYALLSAIGDIPIRQSIAVTGSVNQHGDIQPIGGVNEKIEGFFEICNERGLTGDQGVMIPKANVKNLMLKADVVEAVENDEFHIYAIESIDEGMSLLSGMEMGERDENGNYPDGTVNHKVAEKLARFASVKKQFTTQNDQAELHASTKDSK</sequence>
<dbReference type="PANTHER" id="PTHR10046">
    <property type="entry name" value="ATP DEPENDENT LON PROTEASE FAMILY MEMBER"/>
    <property type="match status" value="1"/>
</dbReference>
<dbReference type="GO" id="GO:0004176">
    <property type="term" value="F:ATP-dependent peptidase activity"/>
    <property type="evidence" value="ECO:0007669"/>
    <property type="project" value="UniProtKB-UniRule"/>
</dbReference>
<dbReference type="Gene3D" id="3.30.230.10">
    <property type="match status" value="1"/>
</dbReference>
<comment type="similarity">
    <text evidence="2">Belongs to the peptidase S16 family.</text>
</comment>